<dbReference type="InterPro" id="IPR050786">
    <property type="entry name" value="EFG1_rRNA-proc"/>
</dbReference>
<evidence type="ECO:0000256" key="3">
    <source>
        <dbReference type="ARBA" id="ARBA00006916"/>
    </source>
</evidence>
<organism evidence="10 11">
    <name type="scientific">Paecilomyces lecythidis</name>
    <dbReference type="NCBI Taxonomy" id="3004212"/>
    <lineage>
        <taxon>Eukaryota</taxon>
        <taxon>Fungi</taxon>
        <taxon>Dikarya</taxon>
        <taxon>Ascomycota</taxon>
        <taxon>Pezizomycotina</taxon>
        <taxon>Eurotiomycetes</taxon>
        <taxon>Eurotiomycetidae</taxon>
        <taxon>Eurotiales</taxon>
        <taxon>Thermoascaceae</taxon>
        <taxon>Paecilomyces</taxon>
    </lineage>
</organism>
<gene>
    <name evidence="10" type="ORF">Plec18167_005339</name>
</gene>
<evidence type="ECO:0000256" key="7">
    <source>
        <dbReference type="ARBA" id="ARBA00023054"/>
    </source>
</evidence>
<comment type="similarity">
    <text evidence="3">Belongs to the EFG1 family.</text>
</comment>
<name>A0ABR3XJC7_9EURO</name>
<evidence type="ECO:0000313" key="10">
    <source>
        <dbReference type="EMBL" id="KAL1876078.1"/>
    </source>
</evidence>
<feature type="compositionally biased region" description="Acidic residues" evidence="9">
    <location>
        <begin position="296"/>
        <end position="307"/>
    </location>
</feature>
<sequence>MASKRKDRDLSEDAPPAKKSHLSKSYGVSKKGAPTPRKDRVVLSVNELKKRIRDVKRLLDRVDLPPEGRITQERALIGYQRDLDQEMAKRKRSEMIKKYHFVRFLERKTATKELKKLQRRERDISESDAPTKKEDLKLLASRIHTARVNLNYTIYSPLTEKYISLYPDKKRKNKGRDSGNDANSDSDSQKGDKSSRSESLQPQEYTIQTNQSGEKPPLWYVVEKCMADETLDLLREGKLNIGADGKARTTGTESARGIQSLAAQKPGKEEKKREKQPKTEKVKVDPRKTPQRSGDSDEESDGGFFEE</sequence>
<feature type="compositionally biased region" description="Basic and acidic residues" evidence="9">
    <location>
        <begin position="1"/>
        <end position="11"/>
    </location>
</feature>
<reference evidence="10 11" key="1">
    <citation type="journal article" date="2024" name="IMA Fungus">
        <title>IMA Genome - F19 : A genome assembly and annotation guide to empower mycologists, including annotated draft genome sequences of Ceratocystis pirilliformis, Diaporthe australafricana, Fusarium ophioides, Paecilomyces lecythidis, and Sporothrix stenoceras.</title>
        <authorList>
            <person name="Aylward J."/>
            <person name="Wilson A.M."/>
            <person name="Visagie C.M."/>
            <person name="Spraker J."/>
            <person name="Barnes I."/>
            <person name="Buitendag C."/>
            <person name="Ceriani C."/>
            <person name="Del Mar Angel L."/>
            <person name="du Plessis D."/>
            <person name="Fuchs T."/>
            <person name="Gasser K."/>
            <person name="Kramer D."/>
            <person name="Li W."/>
            <person name="Munsamy K."/>
            <person name="Piso A."/>
            <person name="Price J.L."/>
            <person name="Sonnekus B."/>
            <person name="Thomas C."/>
            <person name="van der Nest A."/>
            <person name="van Dijk A."/>
            <person name="van Heerden A."/>
            <person name="van Vuuren N."/>
            <person name="Yilmaz N."/>
            <person name="Duong T.A."/>
            <person name="van der Merwe N.A."/>
            <person name="Wingfield M.J."/>
            <person name="Wingfield B.D."/>
        </authorList>
    </citation>
    <scope>NUCLEOTIDE SEQUENCE [LARGE SCALE GENOMIC DNA]</scope>
    <source>
        <strain evidence="10 11">CMW 18167</strain>
    </source>
</reference>
<feature type="region of interest" description="Disordered" evidence="9">
    <location>
        <begin position="169"/>
        <end position="212"/>
    </location>
</feature>
<proteinExistence type="inferred from homology"/>
<feature type="compositionally biased region" description="Basic and acidic residues" evidence="9">
    <location>
        <begin position="266"/>
        <end position="288"/>
    </location>
</feature>
<evidence type="ECO:0000256" key="5">
    <source>
        <dbReference type="ARBA" id="ARBA00019827"/>
    </source>
</evidence>
<comment type="function">
    <text evidence="1">Involved in rRNA processing.</text>
</comment>
<comment type="caution">
    <text evidence="10">The sequence shown here is derived from an EMBL/GenBank/DDBJ whole genome shotgun (WGS) entry which is preliminary data.</text>
</comment>
<comment type="subcellular location">
    <subcellularLocation>
        <location evidence="2">Nucleus</location>
        <location evidence="2">Nucleolus</location>
    </subcellularLocation>
</comment>
<feature type="compositionally biased region" description="Polar residues" evidence="9">
    <location>
        <begin position="198"/>
        <end position="212"/>
    </location>
</feature>
<evidence type="ECO:0000256" key="4">
    <source>
        <dbReference type="ARBA" id="ARBA00018689"/>
    </source>
</evidence>
<evidence type="ECO:0000256" key="6">
    <source>
        <dbReference type="ARBA" id="ARBA00022552"/>
    </source>
</evidence>
<feature type="region of interest" description="Disordered" evidence="9">
    <location>
        <begin position="243"/>
        <end position="307"/>
    </location>
</feature>
<protein>
    <recommendedName>
        <fullName evidence="4">rRNA-processing protein EFG1</fullName>
    </recommendedName>
    <alternativeName>
        <fullName evidence="5">rRNA-processing protein efg1</fullName>
    </alternativeName>
</protein>
<dbReference type="InterPro" id="IPR019310">
    <property type="entry name" value="Efg1"/>
</dbReference>
<dbReference type="Pfam" id="PF10153">
    <property type="entry name" value="Efg1"/>
    <property type="match status" value="1"/>
</dbReference>
<dbReference type="EMBL" id="JAVDPF010000016">
    <property type="protein sequence ID" value="KAL1876078.1"/>
    <property type="molecule type" value="Genomic_DNA"/>
</dbReference>
<evidence type="ECO:0000256" key="2">
    <source>
        <dbReference type="ARBA" id="ARBA00004604"/>
    </source>
</evidence>
<evidence type="ECO:0000256" key="1">
    <source>
        <dbReference type="ARBA" id="ARBA00002773"/>
    </source>
</evidence>
<feature type="compositionally biased region" description="Basic and acidic residues" evidence="9">
    <location>
        <begin position="187"/>
        <end position="196"/>
    </location>
</feature>
<keyword evidence="7" id="KW-0175">Coiled coil</keyword>
<feature type="region of interest" description="Disordered" evidence="9">
    <location>
        <begin position="1"/>
        <end position="40"/>
    </location>
</feature>
<dbReference type="PANTHER" id="PTHR33911">
    <property type="entry name" value="RRNA-PROCESSING PROTEIN EFG1"/>
    <property type="match status" value="1"/>
</dbReference>
<evidence type="ECO:0000313" key="11">
    <source>
        <dbReference type="Proteomes" id="UP001583193"/>
    </source>
</evidence>
<dbReference type="PANTHER" id="PTHR33911:SF1">
    <property type="entry name" value="RRNA-PROCESSING PROTEIN EFG1"/>
    <property type="match status" value="1"/>
</dbReference>
<evidence type="ECO:0000256" key="8">
    <source>
        <dbReference type="ARBA" id="ARBA00023242"/>
    </source>
</evidence>
<keyword evidence="8" id="KW-0539">Nucleus</keyword>
<accession>A0ABR3XJC7</accession>
<evidence type="ECO:0000256" key="9">
    <source>
        <dbReference type="SAM" id="MobiDB-lite"/>
    </source>
</evidence>
<keyword evidence="6" id="KW-0698">rRNA processing</keyword>
<keyword evidence="11" id="KW-1185">Reference proteome</keyword>
<dbReference type="Proteomes" id="UP001583193">
    <property type="component" value="Unassembled WGS sequence"/>
</dbReference>